<dbReference type="InParanoid" id="F6TJ56"/>
<reference evidence="4" key="1">
    <citation type="journal article" date="2002" name="Science">
        <title>The draft genome of Ciona intestinalis: insights into chordate and vertebrate origins.</title>
        <authorList>
            <person name="Dehal P."/>
            <person name="Satou Y."/>
            <person name="Campbell R.K."/>
            <person name="Chapman J."/>
            <person name="Degnan B."/>
            <person name="De Tomaso A."/>
            <person name="Davidson B."/>
            <person name="Di Gregorio A."/>
            <person name="Gelpke M."/>
            <person name="Goodstein D.M."/>
            <person name="Harafuji N."/>
            <person name="Hastings K.E."/>
            <person name="Ho I."/>
            <person name="Hotta K."/>
            <person name="Huang W."/>
            <person name="Kawashima T."/>
            <person name="Lemaire P."/>
            <person name="Martinez D."/>
            <person name="Meinertzhagen I.A."/>
            <person name="Necula S."/>
            <person name="Nonaka M."/>
            <person name="Putnam N."/>
            <person name="Rash S."/>
            <person name="Saiga H."/>
            <person name="Satake M."/>
            <person name="Terry A."/>
            <person name="Yamada L."/>
            <person name="Wang H.G."/>
            <person name="Awazu S."/>
            <person name="Azumi K."/>
            <person name="Boore J."/>
            <person name="Branno M."/>
            <person name="Chin-Bow S."/>
            <person name="DeSantis R."/>
            <person name="Doyle S."/>
            <person name="Francino P."/>
            <person name="Keys D.N."/>
            <person name="Haga S."/>
            <person name="Hayashi H."/>
            <person name="Hino K."/>
            <person name="Imai K.S."/>
            <person name="Inaba K."/>
            <person name="Kano S."/>
            <person name="Kobayashi K."/>
            <person name="Kobayashi M."/>
            <person name="Lee B.I."/>
            <person name="Makabe K.W."/>
            <person name="Manohar C."/>
            <person name="Matassi G."/>
            <person name="Medina M."/>
            <person name="Mochizuki Y."/>
            <person name="Mount S."/>
            <person name="Morishita T."/>
            <person name="Miura S."/>
            <person name="Nakayama A."/>
            <person name="Nishizaka S."/>
            <person name="Nomoto H."/>
            <person name="Ohta F."/>
            <person name="Oishi K."/>
            <person name="Rigoutsos I."/>
            <person name="Sano M."/>
            <person name="Sasaki A."/>
            <person name="Sasakura Y."/>
            <person name="Shoguchi E."/>
            <person name="Shin-i T."/>
            <person name="Spagnuolo A."/>
            <person name="Stainier D."/>
            <person name="Suzuki M.M."/>
            <person name="Tassy O."/>
            <person name="Takatori N."/>
            <person name="Tokuoka M."/>
            <person name="Yagi K."/>
            <person name="Yoshizaki F."/>
            <person name="Wada S."/>
            <person name="Zhang C."/>
            <person name="Hyatt P.D."/>
            <person name="Larimer F."/>
            <person name="Detter C."/>
            <person name="Doggett N."/>
            <person name="Glavina T."/>
            <person name="Hawkins T."/>
            <person name="Richardson P."/>
            <person name="Lucas S."/>
            <person name="Kohara Y."/>
            <person name="Levine M."/>
            <person name="Satoh N."/>
            <person name="Rokhsar D.S."/>
        </authorList>
    </citation>
    <scope>NUCLEOTIDE SEQUENCE [LARGE SCALE GENOMIC DNA]</scope>
</reference>
<keyword evidence="2" id="KW-0472">Membrane</keyword>
<keyword evidence="2" id="KW-0812">Transmembrane</keyword>
<dbReference type="Ensembl" id="ENSCINT00000019478.3">
    <property type="protein sequence ID" value="ENSCINP00000019478.3"/>
    <property type="gene ID" value="ENSCING00000009578.3"/>
</dbReference>
<protein>
    <submittedName>
        <fullName evidence="3">Uncharacterized protein</fullName>
    </submittedName>
</protein>
<accession>F6TJ56</accession>
<organism evidence="3 4">
    <name type="scientific">Ciona intestinalis</name>
    <name type="common">Transparent sea squirt</name>
    <name type="synonym">Ascidia intestinalis</name>
    <dbReference type="NCBI Taxonomy" id="7719"/>
    <lineage>
        <taxon>Eukaryota</taxon>
        <taxon>Metazoa</taxon>
        <taxon>Chordata</taxon>
        <taxon>Tunicata</taxon>
        <taxon>Ascidiacea</taxon>
        <taxon>Phlebobranchia</taxon>
        <taxon>Cionidae</taxon>
        <taxon>Ciona</taxon>
    </lineage>
</organism>
<feature type="transmembrane region" description="Helical" evidence="2">
    <location>
        <begin position="85"/>
        <end position="102"/>
    </location>
</feature>
<evidence type="ECO:0000256" key="2">
    <source>
        <dbReference type="SAM" id="Phobius"/>
    </source>
</evidence>
<evidence type="ECO:0000313" key="4">
    <source>
        <dbReference type="Proteomes" id="UP000008144"/>
    </source>
</evidence>
<dbReference type="HOGENOM" id="CLU_2262798_0_0_1"/>
<evidence type="ECO:0000256" key="1">
    <source>
        <dbReference type="SAM" id="MobiDB-lite"/>
    </source>
</evidence>
<dbReference type="AlphaFoldDB" id="F6TJ56"/>
<feature type="compositionally biased region" description="Low complexity" evidence="1">
    <location>
        <begin position="54"/>
        <end position="69"/>
    </location>
</feature>
<dbReference type="Proteomes" id="UP000008144">
    <property type="component" value="Unassembled WGS sequence"/>
</dbReference>
<name>F6TJ56_CIOIN</name>
<proteinExistence type="predicted"/>
<feature type="region of interest" description="Disordered" evidence="1">
    <location>
        <begin position="54"/>
        <end position="73"/>
    </location>
</feature>
<keyword evidence="4" id="KW-1185">Reference proteome</keyword>
<reference evidence="3" key="2">
    <citation type="submission" date="2025-08" db="UniProtKB">
        <authorList>
            <consortium name="Ensembl"/>
        </authorList>
    </citation>
    <scope>IDENTIFICATION</scope>
</reference>
<reference evidence="3" key="3">
    <citation type="submission" date="2025-09" db="UniProtKB">
        <authorList>
            <consortium name="Ensembl"/>
        </authorList>
    </citation>
    <scope>IDENTIFICATION</scope>
</reference>
<keyword evidence="2" id="KW-1133">Transmembrane helix</keyword>
<sequence length="103" mass="11405">MVSDHYPVEVTIVALQPNIQQTQSNEHSTSMMSSYTAQGVTTIAINTTSVQTRTAQATSSTTSHPTPATLETRGNNSNKVFYSRFLFYCFTIMPIVSIIWNIP</sequence>
<evidence type="ECO:0000313" key="3">
    <source>
        <dbReference type="Ensembl" id="ENSCINP00000019478.3"/>
    </source>
</evidence>